<evidence type="ECO:0000313" key="4">
    <source>
        <dbReference type="EMBL" id="EPN34619.1"/>
    </source>
</evidence>
<feature type="non-terminal residue" evidence="4">
    <location>
        <position position="67"/>
    </location>
</feature>
<organism evidence="4 5">
    <name type="scientific">Pseudomonas syringae pv. actinidiae ICMP 18807</name>
    <dbReference type="NCBI Taxonomy" id="1194404"/>
    <lineage>
        <taxon>Bacteria</taxon>
        <taxon>Pseudomonadati</taxon>
        <taxon>Pseudomonadota</taxon>
        <taxon>Gammaproteobacteria</taxon>
        <taxon>Pseudomonadales</taxon>
        <taxon>Pseudomonadaceae</taxon>
        <taxon>Pseudomonas</taxon>
        <taxon>Pseudomonas syringae</taxon>
    </lineage>
</organism>
<accession>S6SUP2</accession>
<dbReference type="AlphaFoldDB" id="S6SUP2"/>
<sequence>MKLNPLMAAGMGLGFTLFWACPTLAALTEQQNFGIEIKATAQAEDDRDLGTRSGGDVNGVGLDLRPW</sequence>
<feature type="signal peptide" evidence="2">
    <location>
        <begin position="1"/>
        <end position="25"/>
    </location>
</feature>
<feature type="domain" description="Alginate export" evidence="3">
    <location>
        <begin position="30"/>
        <end position="67"/>
    </location>
</feature>
<protein>
    <submittedName>
        <fullName evidence="4">Alginate biosynthesis protein AlgE</fullName>
    </submittedName>
</protein>
<dbReference type="InterPro" id="IPR053728">
    <property type="entry name" value="Alginate_Permeability_Chnl"/>
</dbReference>
<evidence type="ECO:0000259" key="3">
    <source>
        <dbReference type="Pfam" id="PF13372"/>
    </source>
</evidence>
<evidence type="ECO:0000256" key="1">
    <source>
        <dbReference type="SAM" id="MobiDB-lite"/>
    </source>
</evidence>
<evidence type="ECO:0000256" key="2">
    <source>
        <dbReference type="SAM" id="SignalP"/>
    </source>
</evidence>
<dbReference type="Gene3D" id="2.40.160.100">
    <property type="match status" value="1"/>
</dbReference>
<comment type="caution">
    <text evidence="4">The sequence shown here is derived from an EMBL/GenBank/DDBJ whole genome shotgun (WGS) entry which is preliminary data.</text>
</comment>
<feature type="chain" id="PRO_5004552945" evidence="2">
    <location>
        <begin position="26"/>
        <end position="67"/>
    </location>
</feature>
<reference evidence="4 5" key="1">
    <citation type="journal article" date="2013" name="PLoS Pathog.">
        <title>Genomic analysis of the Kiwifruit pathogen Pseudomonas syringae pv. actinidiae provides insight into the origins of an emergent plant disease.</title>
        <authorList>
            <person name="McCann H.C."/>
            <person name="Rikkerink E.H."/>
            <person name="Bertels F."/>
            <person name="Fiers M."/>
            <person name="Lu A."/>
            <person name="Rees-George J."/>
            <person name="Andersen M.T."/>
            <person name="Gleave A.P."/>
            <person name="Haubold B."/>
            <person name="Wohlers M.W."/>
            <person name="Guttman D.S."/>
            <person name="Wang P.W."/>
            <person name="Straub C."/>
            <person name="Vanneste J.L."/>
            <person name="Rainey P.B."/>
            <person name="Templeton M.D."/>
        </authorList>
    </citation>
    <scope>NUCLEOTIDE SEQUENCE [LARGE SCALE GENOMIC DNA]</scope>
    <source>
        <strain evidence="4 5">ICMP 18807</strain>
    </source>
</reference>
<gene>
    <name evidence="4" type="ORF">A244_34823</name>
</gene>
<name>S6SUP2_PSESF</name>
<dbReference type="EMBL" id="AOKG01002410">
    <property type="protein sequence ID" value="EPN34619.1"/>
    <property type="molecule type" value="Genomic_DNA"/>
</dbReference>
<dbReference type="Pfam" id="PF13372">
    <property type="entry name" value="Alginate_exp"/>
    <property type="match status" value="1"/>
</dbReference>
<evidence type="ECO:0000313" key="5">
    <source>
        <dbReference type="Proteomes" id="UP000015729"/>
    </source>
</evidence>
<dbReference type="InterPro" id="IPR025388">
    <property type="entry name" value="Alginate_export_dom"/>
</dbReference>
<keyword evidence="2" id="KW-0732">Signal</keyword>
<feature type="region of interest" description="Disordered" evidence="1">
    <location>
        <begin position="44"/>
        <end position="67"/>
    </location>
</feature>
<proteinExistence type="predicted"/>
<dbReference type="Proteomes" id="UP000015729">
    <property type="component" value="Unassembled WGS sequence"/>
</dbReference>